<comment type="caution">
    <text evidence="4">The sequence shown here is derived from an EMBL/GenBank/DDBJ whole genome shotgun (WGS) entry which is preliminary data.</text>
</comment>
<evidence type="ECO:0000256" key="2">
    <source>
        <dbReference type="SAM" id="SignalP"/>
    </source>
</evidence>
<evidence type="ECO:0000313" key="4">
    <source>
        <dbReference type="EMBL" id="OPC77081.1"/>
    </source>
</evidence>
<dbReference type="PANTHER" id="PTHR34823:SF1">
    <property type="entry name" value="CHITIN-BINDING TYPE-4 DOMAIN-CONTAINING PROTEIN"/>
    <property type="match status" value="1"/>
</dbReference>
<dbReference type="AlphaFoldDB" id="A0A1T3NKB5"/>
<gene>
    <name evidence="4" type="ORF">B4N89_41680</name>
</gene>
<dbReference type="OrthoDB" id="2702399at2"/>
<sequence length="199" mass="20812">MRKRTIVSTVSALAASAVAAPLMLASPAASHGFVTGPASRSALCGNGTVRNCGQIQWEPMSVEGPKGYPSGGPADGRLCAGADGRWSPLDDPRGGNWPATAVTSGASTTFTWKITARHSTSTFRYYVTKPSWDPTTPITRAQLESTPFLTVPYQGAKPAALTSHTGTLPAGRTGRAVVFAVWDVADTNNAFYSCSDVTF</sequence>
<dbReference type="InterPro" id="IPR014756">
    <property type="entry name" value="Ig_E-set"/>
</dbReference>
<accession>A0A1T3NKB5</accession>
<dbReference type="InterPro" id="IPR051024">
    <property type="entry name" value="GlcNAc_Chitin_IntDeg"/>
</dbReference>
<dbReference type="Proteomes" id="UP000190037">
    <property type="component" value="Unassembled WGS sequence"/>
</dbReference>
<evidence type="ECO:0000313" key="5">
    <source>
        <dbReference type="Proteomes" id="UP000190037"/>
    </source>
</evidence>
<dbReference type="RefSeq" id="WP_078981841.1">
    <property type="nucleotide sequence ID" value="NZ_MWQN01000004.1"/>
</dbReference>
<proteinExistence type="predicted"/>
<organism evidence="4 5">
    <name type="scientific">Embleya scabrispora</name>
    <dbReference type="NCBI Taxonomy" id="159449"/>
    <lineage>
        <taxon>Bacteria</taxon>
        <taxon>Bacillati</taxon>
        <taxon>Actinomycetota</taxon>
        <taxon>Actinomycetes</taxon>
        <taxon>Kitasatosporales</taxon>
        <taxon>Streptomycetaceae</taxon>
        <taxon>Embleya</taxon>
    </lineage>
</organism>
<reference evidence="4 5" key="1">
    <citation type="submission" date="2017-03" db="EMBL/GenBank/DDBJ databases">
        <title>Draft genome sequence of Streptomyces scabrisporus NF3, endophyte isolated from Amphipterygium adstringens.</title>
        <authorList>
            <person name="Vazquez M."/>
            <person name="Ceapa C.D."/>
            <person name="Rodriguez Luna D."/>
            <person name="Sanchez Esquivel S."/>
        </authorList>
    </citation>
    <scope>NUCLEOTIDE SEQUENCE [LARGE SCALE GENOMIC DNA]</scope>
    <source>
        <strain evidence="4 5">NF3</strain>
    </source>
</reference>
<name>A0A1T3NKB5_9ACTN</name>
<dbReference type="Gene3D" id="2.70.50.50">
    <property type="entry name" value="chitin-binding protein cbp21"/>
    <property type="match status" value="1"/>
</dbReference>
<keyword evidence="5" id="KW-1185">Reference proteome</keyword>
<protein>
    <submittedName>
        <fullName evidence="4">Chitin-binding protein</fullName>
    </submittedName>
</protein>
<dbReference type="SUPFAM" id="SSF81296">
    <property type="entry name" value="E set domains"/>
    <property type="match status" value="1"/>
</dbReference>
<feature type="chain" id="PRO_5038532066" evidence="2">
    <location>
        <begin position="20"/>
        <end position="199"/>
    </location>
</feature>
<dbReference type="STRING" id="159449.B4N89_41680"/>
<feature type="domain" description="Chitin-binding type-4" evidence="3">
    <location>
        <begin position="31"/>
        <end position="197"/>
    </location>
</feature>
<dbReference type="InterPro" id="IPR004302">
    <property type="entry name" value="Cellulose/chitin-bd_N"/>
</dbReference>
<dbReference type="CDD" id="cd21177">
    <property type="entry name" value="LPMO_AA10"/>
    <property type="match status" value="1"/>
</dbReference>
<dbReference type="PANTHER" id="PTHR34823">
    <property type="entry name" value="GLCNAC-BINDING PROTEIN A"/>
    <property type="match status" value="1"/>
</dbReference>
<feature type="signal peptide" evidence="2">
    <location>
        <begin position="1"/>
        <end position="19"/>
    </location>
</feature>
<evidence type="ECO:0000256" key="1">
    <source>
        <dbReference type="ARBA" id="ARBA00022729"/>
    </source>
</evidence>
<dbReference type="Pfam" id="PF03067">
    <property type="entry name" value="LPMO_10"/>
    <property type="match status" value="1"/>
</dbReference>
<dbReference type="EMBL" id="MWQN01000004">
    <property type="protein sequence ID" value="OPC77081.1"/>
    <property type="molecule type" value="Genomic_DNA"/>
</dbReference>
<keyword evidence="1 2" id="KW-0732">Signal</keyword>
<evidence type="ECO:0000259" key="3">
    <source>
        <dbReference type="Pfam" id="PF03067"/>
    </source>
</evidence>